<evidence type="ECO:0000313" key="1">
    <source>
        <dbReference type="EMBL" id="ELU39603.1"/>
    </source>
</evidence>
<evidence type="ECO:0000313" key="2">
    <source>
        <dbReference type="Proteomes" id="UP000011668"/>
    </source>
</evidence>
<dbReference type="Proteomes" id="UP000011668">
    <property type="component" value="Unassembled WGS sequence"/>
</dbReference>
<gene>
    <name evidence="1" type="ORF">AG1IA_06367</name>
</gene>
<dbReference type="EMBL" id="AFRT01001689">
    <property type="protein sequence ID" value="ELU39603.1"/>
    <property type="molecule type" value="Genomic_DNA"/>
</dbReference>
<proteinExistence type="predicted"/>
<protein>
    <submittedName>
        <fullName evidence="1">Uncharacterized protein</fullName>
    </submittedName>
</protein>
<name>L8WS87_THACA</name>
<comment type="caution">
    <text evidence="1">The sequence shown here is derived from an EMBL/GenBank/DDBJ whole genome shotgun (WGS) entry which is preliminary data.</text>
</comment>
<sequence>MSHTNLNGQVIRGTIVYYAKLNYNNTATKEIDVCHGRITFASRCSGCQIGVDVEASTRESGSFFGPKLVSNSAVLLNSDNRLIVLRVQLAVHYDPALRSYGPKFYGGSILQSKRLKMGVAVIDNAYQARIIAQSNCLAEYI</sequence>
<accession>L8WS87</accession>
<organism evidence="1 2">
    <name type="scientific">Thanatephorus cucumeris (strain AG1-IA)</name>
    <name type="common">Rice sheath blight fungus</name>
    <name type="synonym">Rhizoctonia solani</name>
    <dbReference type="NCBI Taxonomy" id="983506"/>
    <lineage>
        <taxon>Eukaryota</taxon>
        <taxon>Fungi</taxon>
        <taxon>Dikarya</taxon>
        <taxon>Basidiomycota</taxon>
        <taxon>Agaricomycotina</taxon>
        <taxon>Agaricomycetes</taxon>
        <taxon>Cantharellales</taxon>
        <taxon>Ceratobasidiaceae</taxon>
        <taxon>Rhizoctonia</taxon>
        <taxon>Rhizoctonia solani AG-1</taxon>
    </lineage>
</organism>
<keyword evidence="2" id="KW-1185">Reference proteome</keyword>
<reference evidence="1 2" key="1">
    <citation type="journal article" date="2013" name="Nat. Commun.">
        <title>The evolution and pathogenic mechanisms of the rice sheath blight pathogen.</title>
        <authorList>
            <person name="Zheng A."/>
            <person name="Lin R."/>
            <person name="Xu L."/>
            <person name="Qin P."/>
            <person name="Tang C."/>
            <person name="Ai P."/>
            <person name="Zhang D."/>
            <person name="Liu Y."/>
            <person name="Sun Z."/>
            <person name="Feng H."/>
            <person name="Wang Y."/>
            <person name="Chen Y."/>
            <person name="Liang X."/>
            <person name="Fu R."/>
            <person name="Li Q."/>
            <person name="Zhang J."/>
            <person name="Yu X."/>
            <person name="Xie Z."/>
            <person name="Ding L."/>
            <person name="Guan P."/>
            <person name="Tang J."/>
            <person name="Liang Y."/>
            <person name="Wang S."/>
            <person name="Deng Q."/>
            <person name="Li S."/>
            <person name="Zhu J."/>
            <person name="Wang L."/>
            <person name="Liu H."/>
            <person name="Li P."/>
        </authorList>
    </citation>
    <scope>NUCLEOTIDE SEQUENCE [LARGE SCALE GENOMIC DNA]</scope>
    <source>
        <strain evidence="2">AG-1 IA</strain>
    </source>
</reference>
<dbReference type="HOGENOM" id="CLU_1826604_0_0_1"/>
<dbReference type="AlphaFoldDB" id="L8WS87"/>